<evidence type="ECO:0000313" key="10">
    <source>
        <dbReference type="Proteomes" id="UP000254467"/>
    </source>
</evidence>
<proteinExistence type="predicted"/>
<feature type="transmembrane region" description="Helical" evidence="7">
    <location>
        <begin position="289"/>
        <end position="309"/>
    </location>
</feature>
<reference evidence="9 10" key="1">
    <citation type="submission" date="2018-06" db="EMBL/GenBank/DDBJ databases">
        <authorList>
            <consortium name="Pathogen Informatics"/>
            <person name="Doyle S."/>
        </authorList>
    </citation>
    <scope>NUCLEOTIDE SEQUENCE [LARGE SCALE GENOMIC DNA]</scope>
    <source>
        <strain evidence="9 10">NCTC11862</strain>
    </source>
</reference>
<feature type="domain" description="ABC3 transporter permease C-terminal" evidence="8">
    <location>
        <begin position="212"/>
        <end position="319"/>
    </location>
</feature>
<dbReference type="Proteomes" id="UP000254467">
    <property type="component" value="Unassembled WGS sequence"/>
</dbReference>
<evidence type="ECO:0000313" key="9">
    <source>
        <dbReference type="EMBL" id="STC69110.1"/>
    </source>
</evidence>
<dbReference type="RefSeq" id="WP_026254285.1">
    <property type="nucleotide sequence ID" value="NZ_LDYD01000002.1"/>
</dbReference>
<dbReference type="EMBL" id="UFXQ01000001">
    <property type="protein sequence ID" value="STC69110.1"/>
    <property type="molecule type" value="Genomic_DNA"/>
</dbReference>
<evidence type="ECO:0000256" key="7">
    <source>
        <dbReference type="SAM" id="Phobius"/>
    </source>
</evidence>
<dbReference type="Pfam" id="PF02687">
    <property type="entry name" value="FtsX"/>
    <property type="match status" value="1"/>
</dbReference>
<dbReference type="PANTHER" id="PTHR43738">
    <property type="entry name" value="ABC TRANSPORTER, MEMBRANE PROTEIN"/>
    <property type="match status" value="1"/>
</dbReference>
<evidence type="ECO:0000259" key="8">
    <source>
        <dbReference type="Pfam" id="PF02687"/>
    </source>
</evidence>
<keyword evidence="2" id="KW-0813">Transport</keyword>
<comment type="subcellular location">
    <subcellularLocation>
        <location evidence="1">Cell membrane</location>
        <topology evidence="1">Multi-pass membrane protein</topology>
    </subcellularLocation>
</comment>
<name>A0A376CKY3_9CORY</name>
<protein>
    <submittedName>
        <fullName evidence="9">ABC transporter system involved in hemin toxicity inner membrane protein</fullName>
    </submittedName>
</protein>
<dbReference type="AlphaFoldDB" id="A0A376CKY3"/>
<dbReference type="InterPro" id="IPR051125">
    <property type="entry name" value="ABC-4/HrtB_transporter"/>
</dbReference>
<evidence type="ECO:0000256" key="4">
    <source>
        <dbReference type="ARBA" id="ARBA00022692"/>
    </source>
</evidence>
<dbReference type="OrthoDB" id="5242186at2"/>
<evidence type="ECO:0000256" key="2">
    <source>
        <dbReference type="ARBA" id="ARBA00022448"/>
    </source>
</evidence>
<sequence>MFVGMRELRRAPGRIGLITAVVGLITMLLVLLTGLTAGLGKQNTSALEELNPTGVIFEDPEDPSFTTSRIDEAPAGTTPLGTAQTLLQDEQGNEQSVAVLGLPEGTQLPGGELLGDGAVASSSLGLSLDDEVTLGAATTSVDAVVEDTHYSHTPVIWVPTQVWQQVAHTDAEGTVALTNDADAPGAVTLQESFQGLSAYQSEQGSLLTMQGFLYAISALVTVAFLSVWTIQRTRDLSILKAIGATNRYLLRDALGQAAVILAIGVIAGTLLAAAIGVAAATVVPFSLDWLSILGPAAGIWVLGMIGAALTTRTITRINPNDALAGATA</sequence>
<dbReference type="PANTHER" id="PTHR43738:SF1">
    <property type="entry name" value="HEMIN TRANSPORT SYSTEM PERMEASE PROTEIN HRTB-RELATED"/>
    <property type="match status" value="1"/>
</dbReference>
<gene>
    <name evidence="9" type="primary">hrtB</name>
    <name evidence="9" type="ORF">NCTC11862_00890</name>
</gene>
<dbReference type="InterPro" id="IPR003838">
    <property type="entry name" value="ABC3_permease_C"/>
</dbReference>
<keyword evidence="6 7" id="KW-0472">Membrane</keyword>
<dbReference type="GO" id="GO:0005886">
    <property type="term" value="C:plasma membrane"/>
    <property type="evidence" value="ECO:0007669"/>
    <property type="project" value="UniProtKB-SubCell"/>
</dbReference>
<evidence type="ECO:0000256" key="3">
    <source>
        <dbReference type="ARBA" id="ARBA00022475"/>
    </source>
</evidence>
<keyword evidence="4 7" id="KW-0812">Transmembrane</keyword>
<keyword evidence="3" id="KW-1003">Cell membrane</keyword>
<evidence type="ECO:0000256" key="6">
    <source>
        <dbReference type="ARBA" id="ARBA00023136"/>
    </source>
</evidence>
<organism evidence="9 10">
    <name type="scientific">Corynebacterium pilosum</name>
    <dbReference type="NCBI Taxonomy" id="35756"/>
    <lineage>
        <taxon>Bacteria</taxon>
        <taxon>Bacillati</taxon>
        <taxon>Actinomycetota</taxon>
        <taxon>Actinomycetes</taxon>
        <taxon>Mycobacteriales</taxon>
        <taxon>Corynebacteriaceae</taxon>
        <taxon>Corynebacterium</taxon>
    </lineage>
</organism>
<evidence type="ECO:0000256" key="1">
    <source>
        <dbReference type="ARBA" id="ARBA00004651"/>
    </source>
</evidence>
<keyword evidence="5 7" id="KW-1133">Transmembrane helix</keyword>
<evidence type="ECO:0000256" key="5">
    <source>
        <dbReference type="ARBA" id="ARBA00022989"/>
    </source>
</evidence>
<feature type="transmembrane region" description="Helical" evidence="7">
    <location>
        <begin position="257"/>
        <end position="283"/>
    </location>
</feature>
<feature type="transmembrane region" description="Helical" evidence="7">
    <location>
        <begin position="15"/>
        <end position="39"/>
    </location>
</feature>
<feature type="transmembrane region" description="Helical" evidence="7">
    <location>
        <begin position="211"/>
        <end position="230"/>
    </location>
</feature>
<keyword evidence="10" id="KW-1185">Reference proteome</keyword>
<accession>A0A376CKY3</accession>
<dbReference type="STRING" id="35756.GCA_001044155_00403"/>